<dbReference type="InterPro" id="IPR029063">
    <property type="entry name" value="SAM-dependent_MTases_sf"/>
</dbReference>
<evidence type="ECO:0000256" key="1">
    <source>
        <dbReference type="ARBA" id="ARBA00022603"/>
    </source>
</evidence>
<dbReference type="EMBL" id="JHQK01000012">
    <property type="protein sequence ID" value="KHN66485.1"/>
    <property type="molecule type" value="Genomic_DNA"/>
</dbReference>
<evidence type="ECO:0000256" key="3">
    <source>
        <dbReference type="ARBA" id="ARBA00022691"/>
    </source>
</evidence>
<keyword evidence="1 4" id="KW-0489">Methyltransferase</keyword>
<dbReference type="CDD" id="cd02440">
    <property type="entry name" value="AdoMet_MTases"/>
    <property type="match status" value="1"/>
</dbReference>
<accession>A0A0B2UC13</accession>
<name>A0A0B2UC13_9GAMM</name>
<dbReference type="GO" id="GO:0032259">
    <property type="term" value="P:methylation"/>
    <property type="evidence" value="ECO:0007669"/>
    <property type="project" value="UniProtKB-KW"/>
</dbReference>
<dbReference type="Proteomes" id="UP000031012">
    <property type="component" value="Unassembled WGS sequence"/>
</dbReference>
<keyword evidence="2 4" id="KW-0808">Transferase</keyword>
<dbReference type="Pfam" id="PF01596">
    <property type="entry name" value="Methyltransf_3"/>
    <property type="match status" value="1"/>
</dbReference>
<organism evidence="4 5">
    <name type="scientific">Acinetobacter oleivorans</name>
    <dbReference type="NCBI Taxonomy" id="1148157"/>
    <lineage>
        <taxon>Bacteria</taxon>
        <taxon>Pseudomonadati</taxon>
        <taxon>Pseudomonadota</taxon>
        <taxon>Gammaproteobacteria</taxon>
        <taxon>Moraxellales</taxon>
        <taxon>Moraxellaceae</taxon>
        <taxon>Acinetobacter</taxon>
    </lineage>
</organism>
<dbReference type="AlphaFoldDB" id="A0A0B2UC13"/>
<dbReference type="GO" id="GO:0008171">
    <property type="term" value="F:O-methyltransferase activity"/>
    <property type="evidence" value="ECO:0007669"/>
    <property type="project" value="InterPro"/>
</dbReference>
<comment type="caution">
    <text evidence="4">The sequence shown here is derived from an EMBL/GenBank/DDBJ whole genome shotgun (WGS) entry which is preliminary data.</text>
</comment>
<dbReference type="PANTHER" id="PTHR43167">
    <property type="entry name" value="PUTATIVE (AFU_ORTHOLOGUE AFUA_6G01830)-RELATED"/>
    <property type="match status" value="1"/>
</dbReference>
<reference evidence="4 5" key="1">
    <citation type="submission" date="2014-03" db="EMBL/GenBank/DDBJ databases">
        <title>Genome sequence of the diesel-degrader and plant-growth promoter Acinetobacter oleivorans PF-1 isolated from the roots of poplar tree.</title>
        <authorList>
            <person name="Gkorezis P."/>
            <person name="van Hamme J."/>
            <person name="Rineau F."/>
            <person name="Vangronsveld J."/>
            <person name="Francetti A."/>
        </authorList>
    </citation>
    <scope>NUCLEOTIDE SEQUENCE [LARGE SCALE GENOMIC DNA]</scope>
    <source>
        <strain evidence="4 5">PF1</strain>
    </source>
</reference>
<dbReference type="PANTHER" id="PTHR43167:SF1">
    <property type="entry name" value="PUTATIVE (AFU_ORTHOLOGUE AFUA_6G01830)-RELATED"/>
    <property type="match status" value="1"/>
</dbReference>
<proteinExistence type="predicted"/>
<dbReference type="PROSITE" id="PS51682">
    <property type="entry name" value="SAM_OMT_I"/>
    <property type="match status" value="1"/>
</dbReference>
<keyword evidence="3" id="KW-0949">S-adenosyl-L-methionine</keyword>
<evidence type="ECO:0000256" key="2">
    <source>
        <dbReference type="ARBA" id="ARBA00022679"/>
    </source>
</evidence>
<protein>
    <submittedName>
        <fullName evidence="4">Methyltransferase</fullName>
    </submittedName>
</protein>
<sequence>MTNTVFLERVADLYDTFKRHDAQQADRLQRYRNIEAESAQLLSQLIRMQQAKTILEIGTSTGYSTLWLAEAAQATHGQVITLEIDATRSAEAKRHVTELELSEVVSFWVGDAADYLKEAQETYDFILLDAERNAYENYWPDLKRLIKPKGGVLIIDNVISHAAEVKPLLSLIKKDSTFMSTILPVGAGLCVVVAK</sequence>
<dbReference type="SUPFAM" id="SSF53335">
    <property type="entry name" value="S-adenosyl-L-methionine-dependent methyltransferases"/>
    <property type="match status" value="1"/>
</dbReference>
<dbReference type="Gene3D" id="3.40.50.150">
    <property type="entry name" value="Vaccinia Virus protein VP39"/>
    <property type="match status" value="1"/>
</dbReference>
<evidence type="ECO:0000313" key="5">
    <source>
        <dbReference type="Proteomes" id="UP000031012"/>
    </source>
</evidence>
<dbReference type="InterPro" id="IPR002935">
    <property type="entry name" value="SAM_O-MeTrfase"/>
</dbReference>
<gene>
    <name evidence="4" type="ORF">DH17_02215</name>
</gene>
<evidence type="ECO:0000313" key="4">
    <source>
        <dbReference type="EMBL" id="KHN66485.1"/>
    </source>
</evidence>